<protein>
    <submittedName>
        <fullName evidence="2">FAS1 domain-containing protein</fullName>
    </submittedName>
</protein>
<reference evidence="2" key="1">
    <citation type="submission" date="2017-02" db="UniProtKB">
        <authorList>
            <consortium name="WormBaseParasite"/>
        </authorList>
    </citation>
    <scope>IDENTIFICATION</scope>
</reference>
<evidence type="ECO:0000313" key="2">
    <source>
        <dbReference type="WBParaSite" id="SMUV_0000372501-mRNA-1"/>
    </source>
</evidence>
<dbReference type="Proteomes" id="UP000046393">
    <property type="component" value="Unplaced"/>
</dbReference>
<sequence>MTATTTAIYRKRWEEDVKYCDNVYRTVRAPETADYGTRTTLMMMINSTDRFTKAADAETAAAVTVADIFAITITLKSNVI</sequence>
<name>A0A0N5AH81_9BILA</name>
<dbReference type="AlphaFoldDB" id="A0A0N5AH81"/>
<keyword evidence="1" id="KW-1185">Reference proteome</keyword>
<organism evidence="1 2">
    <name type="scientific">Syphacia muris</name>
    <dbReference type="NCBI Taxonomy" id="451379"/>
    <lineage>
        <taxon>Eukaryota</taxon>
        <taxon>Metazoa</taxon>
        <taxon>Ecdysozoa</taxon>
        <taxon>Nematoda</taxon>
        <taxon>Chromadorea</taxon>
        <taxon>Rhabditida</taxon>
        <taxon>Spirurina</taxon>
        <taxon>Oxyuridomorpha</taxon>
        <taxon>Oxyuroidea</taxon>
        <taxon>Oxyuridae</taxon>
        <taxon>Syphacia</taxon>
    </lineage>
</organism>
<accession>A0A0N5AH81</accession>
<dbReference type="WBParaSite" id="SMUV_0000372501-mRNA-1">
    <property type="protein sequence ID" value="SMUV_0000372501-mRNA-1"/>
    <property type="gene ID" value="SMUV_0000372501"/>
</dbReference>
<proteinExistence type="predicted"/>
<evidence type="ECO:0000313" key="1">
    <source>
        <dbReference type="Proteomes" id="UP000046393"/>
    </source>
</evidence>